<proteinExistence type="predicted"/>
<organism evidence="2 3">
    <name type="scientific">Rhodoblastus acidophilus</name>
    <name type="common">Rhodopseudomonas acidophila</name>
    <dbReference type="NCBI Taxonomy" id="1074"/>
    <lineage>
        <taxon>Bacteria</taxon>
        <taxon>Pseudomonadati</taxon>
        <taxon>Pseudomonadota</taxon>
        <taxon>Alphaproteobacteria</taxon>
        <taxon>Hyphomicrobiales</taxon>
        <taxon>Rhodoblastaceae</taxon>
        <taxon>Rhodoblastus</taxon>
    </lineage>
</organism>
<dbReference type="OrthoDB" id="9787738at2"/>
<name>A0A6N8DP52_RHOAC</name>
<dbReference type="Pfam" id="PF13649">
    <property type="entry name" value="Methyltransf_25"/>
    <property type="match status" value="1"/>
</dbReference>
<gene>
    <name evidence="2" type="ORF">GJ654_14000</name>
</gene>
<evidence type="ECO:0000313" key="2">
    <source>
        <dbReference type="EMBL" id="MTV32098.1"/>
    </source>
</evidence>
<dbReference type="InterPro" id="IPR029063">
    <property type="entry name" value="SAM-dependent_MTases_sf"/>
</dbReference>
<sequence length="221" mass="24804">MKNSEIGAFEREQIGSHWDNHGYYQDAESPAWLDGFWGPRSRFARLFDFIADLSSVLELACGHGRHAAQIVDRAVAITVSDINESNIAFCRQRFASRGNVSYHVGNGHDFAGVADASMTAVFSYDAMVHFEFEDVLSYIVDLKRILRPGGQALLHYSNYTGNPGGHYRDNPHSRNFGSETVFWHMARRAGLQVLESETFNWGGNPQEMGFGIDALTLLRRP</sequence>
<reference evidence="2 3" key="1">
    <citation type="submission" date="2019-11" db="EMBL/GenBank/DDBJ databases">
        <title>Whole-genome sequence of a Rhodoblastus acidophilus DSM 142.</title>
        <authorList>
            <person name="Kyndt J.A."/>
            <person name="Meyer T.E."/>
        </authorList>
    </citation>
    <scope>NUCLEOTIDE SEQUENCE [LARGE SCALE GENOMIC DNA]</scope>
    <source>
        <strain evidence="2 3">DSM 142</strain>
    </source>
</reference>
<dbReference type="GO" id="GO:0032259">
    <property type="term" value="P:methylation"/>
    <property type="evidence" value="ECO:0007669"/>
    <property type="project" value="UniProtKB-KW"/>
</dbReference>
<dbReference type="AlphaFoldDB" id="A0A6N8DP52"/>
<keyword evidence="2" id="KW-0808">Transferase</keyword>
<feature type="domain" description="Methyltransferase" evidence="1">
    <location>
        <begin position="56"/>
        <end position="150"/>
    </location>
</feature>
<dbReference type="GO" id="GO:0008168">
    <property type="term" value="F:methyltransferase activity"/>
    <property type="evidence" value="ECO:0007669"/>
    <property type="project" value="UniProtKB-KW"/>
</dbReference>
<keyword evidence="2" id="KW-0489">Methyltransferase</keyword>
<dbReference type="CDD" id="cd02440">
    <property type="entry name" value="AdoMet_MTases"/>
    <property type="match status" value="1"/>
</dbReference>
<accession>A0A6N8DP52</accession>
<evidence type="ECO:0000313" key="3">
    <source>
        <dbReference type="Proteomes" id="UP000439113"/>
    </source>
</evidence>
<dbReference type="Gene3D" id="3.40.50.150">
    <property type="entry name" value="Vaccinia Virus protein VP39"/>
    <property type="match status" value="1"/>
</dbReference>
<dbReference type="Proteomes" id="UP000439113">
    <property type="component" value="Unassembled WGS sequence"/>
</dbReference>
<comment type="caution">
    <text evidence="2">The sequence shown here is derived from an EMBL/GenBank/DDBJ whole genome shotgun (WGS) entry which is preliminary data.</text>
</comment>
<protein>
    <submittedName>
        <fullName evidence="2">Methyltransferase domain-containing protein</fullName>
    </submittedName>
</protein>
<dbReference type="SUPFAM" id="SSF53335">
    <property type="entry name" value="S-adenosyl-L-methionine-dependent methyltransferases"/>
    <property type="match status" value="1"/>
</dbReference>
<dbReference type="InterPro" id="IPR041698">
    <property type="entry name" value="Methyltransf_25"/>
</dbReference>
<dbReference type="RefSeq" id="WP_155446790.1">
    <property type="nucleotide sequence ID" value="NZ_JAOQNR010000014.1"/>
</dbReference>
<dbReference type="EMBL" id="WNKS01000013">
    <property type="protein sequence ID" value="MTV32098.1"/>
    <property type="molecule type" value="Genomic_DNA"/>
</dbReference>
<evidence type="ECO:0000259" key="1">
    <source>
        <dbReference type="Pfam" id="PF13649"/>
    </source>
</evidence>